<dbReference type="SUPFAM" id="SSF53067">
    <property type="entry name" value="Actin-like ATPase domain"/>
    <property type="match status" value="1"/>
</dbReference>
<dbReference type="Gene3D" id="3.30.420.40">
    <property type="match status" value="2"/>
</dbReference>
<gene>
    <name evidence="3" type="ORF">FBZ90_102305</name>
</gene>
<dbReference type="PANTHER" id="PTHR18964">
    <property type="entry name" value="ROK (REPRESSOR, ORF, KINASE) FAMILY"/>
    <property type="match status" value="1"/>
</dbReference>
<feature type="transmembrane region" description="Helical" evidence="2">
    <location>
        <begin position="283"/>
        <end position="306"/>
    </location>
</feature>
<organism evidence="3 4">
    <name type="scientific">Nitrospirillum amazonense</name>
    <dbReference type="NCBI Taxonomy" id="28077"/>
    <lineage>
        <taxon>Bacteria</taxon>
        <taxon>Pseudomonadati</taxon>
        <taxon>Pseudomonadota</taxon>
        <taxon>Alphaproteobacteria</taxon>
        <taxon>Rhodospirillales</taxon>
        <taxon>Azospirillaceae</taxon>
        <taxon>Nitrospirillum</taxon>
    </lineage>
</organism>
<name>A0A560HFX9_9PROT</name>
<keyword evidence="3" id="KW-0418">Kinase</keyword>
<evidence type="ECO:0000256" key="2">
    <source>
        <dbReference type="SAM" id="Phobius"/>
    </source>
</evidence>
<evidence type="ECO:0000313" key="3">
    <source>
        <dbReference type="EMBL" id="TWB45347.1"/>
    </source>
</evidence>
<sequence length="311" mass="30702">MIYCFDIGGSYISLGTAHTDVAVTGAVTRVGRVPTPAHDRAAFIQALADLLAQAPGPAAPVAAAPVALALAGGIDPATGLASCANIPCLTGTPLVADLAAALGRPVVVGNDAACFVLAEAMVGAGRGQDVVFGIILGTGVGGGLVVDGRLVPGAGEWGHGPVVKHIAGDPPVTLPRLPCGCGHAGCVDTIGGARGLERLHQALHGVRRDSQALTAAWAAGEPAAMRTMEIYVDLVADPLAVVVNAIGPGLVPVGGGLSSDAALVSALDRAVRARILRRTNGPLLVPTALGGAAGMLGAAILGAQWLDSNRA</sequence>
<keyword evidence="4" id="KW-1185">Reference proteome</keyword>
<evidence type="ECO:0000313" key="4">
    <source>
        <dbReference type="Proteomes" id="UP000315751"/>
    </source>
</evidence>
<dbReference type="Proteomes" id="UP000315751">
    <property type="component" value="Unassembled WGS sequence"/>
</dbReference>
<proteinExistence type="inferred from homology"/>
<dbReference type="PANTHER" id="PTHR18964:SF149">
    <property type="entry name" value="BIFUNCTIONAL UDP-N-ACETYLGLUCOSAMINE 2-EPIMERASE_N-ACETYLMANNOSAMINE KINASE"/>
    <property type="match status" value="1"/>
</dbReference>
<keyword evidence="2" id="KW-1133">Transmembrane helix</keyword>
<comment type="similarity">
    <text evidence="1">Belongs to the ROK (NagC/XylR) family.</text>
</comment>
<comment type="caution">
    <text evidence="3">The sequence shown here is derived from an EMBL/GenBank/DDBJ whole genome shotgun (WGS) entry which is preliminary data.</text>
</comment>
<dbReference type="EMBL" id="VITR01000002">
    <property type="protein sequence ID" value="TWB45347.1"/>
    <property type="molecule type" value="Genomic_DNA"/>
</dbReference>
<keyword evidence="2" id="KW-0472">Membrane</keyword>
<dbReference type="OrthoDB" id="9810372at2"/>
<reference evidence="3 4" key="1">
    <citation type="submission" date="2019-06" db="EMBL/GenBank/DDBJ databases">
        <title>Genomic Encyclopedia of Type Strains, Phase IV (KMG-V): Genome sequencing to study the core and pangenomes of soil and plant-associated prokaryotes.</title>
        <authorList>
            <person name="Whitman W."/>
        </authorList>
    </citation>
    <scope>NUCLEOTIDE SEQUENCE [LARGE SCALE GENOMIC DNA]</scope>
    <source>
        <strain evidence="3 4">BR 11622</strain>
    </source>
</reference>
<evidence type="ECO:0000256" key="1">
    <source>
        <dbReference type="ARBA" id="ARBA00006479"/>
    </source>
</evidence>
<dbReference type="GO" id="GO:0016301">
    <property type="term" value="F:kinase activity"/>
    <property type="evidence" value="ECO:0007669"/>
    <property type="project" value="UniProtKB-KW"/>
</dbReference>
<dbReference type="AlphaFoldDB" id="A0A560HFX9"/>
<dbReference type="InterPro" id="IPR043129">
    <property type="entry name" value="ATPase_NBD"/>
</dbReference>
<protein>
    <submittedName>
        <fullName evidence="3">N-acetylglucosamine kinase</fullName>
    </submittedName>
</protein>
<keyword evidence="2" id="KW-0812">Transmembrane</keyword>
<dbReference type="Pfam" id="PF00480">
    <property type="entry name" value="ROK"/>
    <property type="match status" value="1"/>
</dbReference>
<keyword evidence="3" id="KW-0808">Transferase</keyword>
<dbReference type="InterPro" id="IPR000600">
    <property type="entry name" value="ROK"/>
</dbReference>
<accession>A0A560HFX9</accession>